<dbReference type="Gene3D" id="3.40.50.360">
    <property type="match status" value="1"/>
</dbReference>
<dbReference type="InterPro" id="IPR029039">
    <property type="entry name" value="Flavoprotein-like_sf"/>
</dbReference>
<dbReference type="Proteomes" id="UP000036951">
    <property type="component" value="Unassembled WGS sequence"/>
</dbReference>
<dbReference type="InterPro" id="IPR017900">
    <property type="entry name" value="4Fe4S_Fe_S_CS"/>
</dbReference>
<keyword evidence="2" id="KW-0408">Iron</keyword>
<organism evidence="6 7">
    <name type="scientific">Xylanibacter rarus</name>
    <dbReference type="NCBI Taxonomy" id="1676614"/>
    <lineage>
        <taxon>Bacteria</taxon>
        <taxon>Pseudomonadati</taxon>
        <taxon>Bacteroidota</taxon>
        <taxon>Bacteroidia</taxon>
        <taxon>Bacteroidales</taxon>
        <taxon>Prevotellaceae</taxon>
        <taxon>Xylanibacter</taxon>
    </lineage>
</organism>
<dbReference type="GO" id="GO:0046872">
    <property type="term" value="F:metal ion binding"/>
    <property type="evidence" value="ECO:0007669"/>
    <property type="project" value="UniProtKB-KW"/>
</dbReference>
<dbReference type="InterPro" id="IPR047964">
    <property type="entry name" value="EFR1-like"/>
</dbReference>
<dbReference type="InterPro" id="IPR008254">
    <property type="entry name" value="Flavodoxin/NO_synth"/>
</dbReference>
<evidence type="ECO:0000259" key="4">
    <source>
        <dbReference type="PROSITE" id="PS50902"/>
    </source>
</evidence>
<reference evidence="6 7" key="1">
    <citation type="submission" date="2015-06" db="EMBL/GenBank/DDBJ databases">
        <title>Prevotella sp. 109, sp. nov., a novel member of the family Prevotellaceae isolated from human faeces.</title>
        <authorList>
            <person name="Shkoporov A.N."/>
            <person name="Chaplin A.V."/>
            <person name="Kafarskaia L.I."/>
            <person name="Efimov B.A."/>
        </authorList>
    </citation>
    <scope>NUCLEOTIDE SEQUENCE [LARGE SCALE GENOMIC DNA]</scope>
    <source>
        <strain evidence="6 7">109</strain>
    </source>
</reference>
<dbReference type="EMBL" id="LFQU01000002">
    <property type="protein sequence ID" value="KOO69494.1"/>
    <property type="molecule type" value="Genomic_DNA"/>
</dbReference>
<dbReference type="SUPFAM" id="SSF54862">
    <property type="entry name" value="4Fe-4S ferredoxins"/>
    <property type="match status" value="1"/>
</dbReference>
<evidence type="ECO:0000313" key="6">
    <source>
        <dbReference type="EMBL" id="KOO69494.1"/>
    </source>
</evidence>
<proteinExistence type="predicted"/>
<comment type="caution">
    <text evidence="6">The sequence shown here is derived from an EMBL/GenBank/DDBJ whole genome shotgun (WGS) entry which is preliminary data.</text>
</comment>
<keyword evidence="1" id="KW-0479">Metal-binding</keyword>
<dbReference type="GO" id="GO:0010181">
    <property type="term" value="F:FMN binding"/>
    <property type="evidence" value="ECO:0007669"/>
    <property type="project" value="InterPro"/>
</dbReference>
<dbReference type="PROSITE" id="PS50902">
    <property type="entry name" value="FLAVODOXIN_LIKE"/>
    <property type="match status" value="1"/>
</dbReference>
<dbReference type="InterPro" id="IPR017896">
    <property type="entry name" value="4Fe4S_Fe-S-bd"/>
</dbReference>
<dbReference type="AlphaFoldDB" id="A0A8E1R0W3"/>
<dbReference type="SUPFAM" id="SSF52218">
    <property type="entry name" value="Flavoproteins"/>
    <property type="match status" value="1"/>
</dbReference>
<feature type="domain" description="4Fe-4S ferredoxin-type" evidence="5">
    <location>
        <begin position="173"/>
        <end position="200"/>
    </location>
</feature>
<dbReference type="PROSITE" id="PS00198">
    <property type="entry name" value="4FE4S_FER_1"/>
    <property type="match status" value="2"/>
</dbReference>
<dbReference type="OrthoDB" id="9813995at2"/>
<feature type="domain" description="Flavodoxin-like" evidence="4">
    <location>
        <begin position="3"/>
        <end position="147"/>
    </location>
</feature>
<dbReference type="Pfam" id="PF13187">
    <property type="entry name" value="Fer4_9"/>
    <property type="match status" value="1"/>
</dbReference>
<feature type="domain" description="4Fe-4S ferredoxin-type" evidence="5">
    <location>
        <begin position="201"/>
        <end position="230"/>
    </location>
</feature>
<dbReference type="GO" id="GO:0051536">
    <property type="term" value="F:iron-sulfur cluster binding"/>
    <property type="evidence" value="ECO:0007669"/>
    <property type="project" value="UniProtKB-KW"/>
</dbReference>
<evidence type="ECO:0000313" key="7">
    <source>
        <dbReference type="Proteomes" id="UP000036951"/>
    </source>
</evidence>
<gene>
    <name evidence="6" type="ORF">ACU52_02240</name>
</gene>
<dbReference type="Gene3D" id="3.30.70.20">
    <property type="match status" value="2"/>
</dbReference>
<evidence type="ECO:0000256" key="3">
    <source>
        <dbReference type="ARBA" id="ARBA00023014"/>
    </source>
</evidence>
<name>A0A8E1R0W3_9BACT</name>
<keyword evidence="3" id="KW-0411">Iron-sulfur</keyword>
<dbReference type="PROSITE" id="PS51379">
    <property type="entry name" value="4FE4S_FER_2"/>
    <property type="match status" value="2"/>
</dbReference>
<evidence type="ECO:0000256" key="1">
    <source>
        <dbReference type="ARBA" id="ARBA00022723"/>
    </source>
</evidence>
<evidence type="ECO:0000259" key="5">
    <source>
        <dbReference type="PROSITE" id="PS51379"/>
    </source>
</evidence>
<accession>A0A8E1R0W3</accession>
<protein>
    <submittedName>
        <fullName evidence="6">4Fe-4S ferredoxin</fullName>
    </submittedName>
</protein>
<evidence type="ECO:0000256" key="2">
    <source>
        <dbReference type="ARBA" id="ARBA00023004"/>
    </source>
</evidence>
<dbReference type="NCBIfam" id="NF038196">
    <property type="entry name" value="ferrodoxin_EFR1"/>
    <property type="match status" value="1"/>
</dbReference>
<keyword evidence="7" id="KW-1185">Reference proteome</keyword>
<dbReference type="RefSeq" id="WP_053397588.1">
    <property type="nucleotide sequence ID" value="NZ_LFQU01000002.1"/>
</dbReference>
<sequence>MKIYKICFSPTGGTEKVAGFIAAKLGSDIVNIDLTDRKADFKGVALNDDDVAVIAVPSYGGRVPAPAAEHITQISGNGARAVIVCVYGNRAYEDTLAELQDCALKAGFSIVAAVAAIAEHSIVRRYAANRPDQDDYTALNKYAEQIAAKLNSNDSATPAIPGNRPYKKAGSVGFVPRPTGQCTSCGLCASKCPTGAISTDNPAKVDKKACISCMRCAAICPHGARKVNRLLLSAANIMLKKVCSTRKECELYI</sequence>